<evidence type="ECO:0000313" key="2">
    <source>
        <dbReference type="EMBL" id="BBZ27083.1"/>
    </source>
</evidence>
<dbReference type="AlphaFoldDB" id="A0A7I7XDN3"/>
<reference evidence="2 3" key="1">
    <citation type="journal article" date="2019" name="Emerg. Microbes Infect.">
        <title>Comprehensive subspecies identification of 175 nontuberculous mycobacteria species based on 7547 genomic profiles.</title>
        <authorList>
            <person name="Matsumoto Y."/>
            <person name="Kinjo T."/>
            <person name="Motooka D."/>
            <person name="Nabeya D."/>
            <person name="Jung N."/>
            <person name="Uechi K."/>
            <person name="Horii T."/>
            <person name="Iida T."/>
            <person name="Fujita J."/>
            <person name="Nakamura S."/>
        </authorList>
    </citation>
    <scope>NUCLEOTIDE SEQUENCE [LARGE SCALE GENOMIC DNA]</scope>
    <source>
        <strain evidence="2 3">JCM 13574</strain>
    </source>
</reference>
<accession>A0A7I7XDN3</accession>
<feature type="region of interest" description="Disordered" evidence="1">
    <location>
        <begin position="36"/>
        <end position="110"/>
    </location>
</feature>
<evidence type="ECO:0000256" key="1">
    <source>
        <dbReference type="SAM" id="MobiDB-lite"/>
    </source>
</evidence>
<dbReference type="Proteomes" id="UP000466517">
    <property type="component" value="Chromosome"/>
</dbReference>
<name>A0A7I7XDN3_9MYCO</name>
<feature type="compositionally biased region" description="Pro residues" evidence="1">
    <location>
        <begin position="73"/>
        <end position="83"/>
    </location>
</feature>
<gene>
    <name evidence="2" type="ORF">MMAD_13780</name>
</gene>
<dbReference type="KEGG" id="mmag:MMAD_13780"/>
<feature type="compositionally biased region" description="Low complexity" evidence="1">
    <location>
        <begin position="41"/>
        <end position="72"/>
    </location>
</feature>
<organism evidence="2 3">
    <name type="scientific">Mycolicibacterium madagascariense</name>
    <dbReference type="NCBI Taxonomy" id="212765"/>
    <lineage>
        <taxon>Bacteria</taxon>
        <taxon>Bacillati</taxon>
        <taxon>Actinomycetota</taxon>
        <taxon>Actinomycetes</taxon>
        <taxon>Mycobacteriales</taxon>
        <taxon>Mycobacteriaceae</taxon>
        <taxon>Mycolicibacterium</taxon>
    </lineage>
</organism>
<keyword evidence="3" id="KW-1185">Reference proteome</keyword>
<sequence>MSRAPWHERPGVLAAASALGIAALMALAFSVVTMSDQSTHPVVVQTPQAQTPTPEAQTPTPSPTPQAQTPLAETPPPALPAAPPSSATHFADGPTVEMMVRPTPPAPAPFRLPEWLQRLLHPGPG</sequence>
<protein>
    <submittedName>
        <fullName evidence="2">Uncharacterized protein</fullName>
    </submittedName>
</protein>
<dbReference type="EMBL" id="AP022610">
    <property type="protein sequence ID" value="BBZ27083.1"/>
    <property type="molecule type" value="Genomic_DNA"/>
</dbReference>
<evidence type="ECO:0000313" key="3">
    <source>
        <dbReference type="Proteomes" id="UP000466517"/>
    </source>
</evidence>
<proteinExistence type="predicted"/>